<dbReference type="InterPro" id="IPR015797">
    <property type="entry name" value="NUDIX_hydrolase-like_dom_sf"/>
</dbReference>
<gene>
    <name evidence="4" type="ORF">DSL64_27265</name>
</gene>
<protein>
    <submittedName>
        <fullName evidence="4">NUDIX hydrolase</fullName>
    </submittedName>
</protein>
<dbReference type="SUPFAM" id="SSF55811">
    <property type="entry name" value="Nudix"/>
    <property type="match status" value="1"/>
</dbReference>
<keyword evidence="5" id="KW-1185">Reference proteome</keyword>
<evidence type="ECO:0000256" key="1">
    <source>
        <dbReference type="ARBA" id="ARBA00001946"/>
    </source>
</evidence>
<feature type="domain" description="Nudix hydrolase" evidence="3">
    <location>
        <begin position="67"/>
        <end position="196"/>
    </location>
</feature>
<evidence type="ECO:0000313" key="4">
    <source>
        <dbReference type="EMBL" id="REA56126.1"/>
    </source>
</evidence>
<dbReference type="Gene3D" id="3.90.79.10">
    <property type="entry name" value="Nucleoside Triphosphate Pyrophosphohydrolase"/>
    <property type="match status" value="1"/>
</dbReference>
<comment type="cofactor">
    <cofactor evidence="1">
        <name>Mg(2+)</name>
        <dbReference type="ChEBI" id="CHEBI:18420"/>
    </cofactor>
</comment>
<dbReference type="EMBL" id="QNUL01000041">
    <property type="protein sequence ID" value="REA56126.1"/>
    <property type="molecule type" value="Genomic_DNA"/>
</dbReference>
<dbReference type="RefSeq" id="WP_115834134.1">
    <property type="nucleotide sequence ID" value="NZ_QNUL01000041.1"/>
</dbReference>
<evidence type="ECO:0000313" key="5">
    <source>
        <dbReference type="Proteomes" id="UP000256373"/>
    </source>
</evidence>
<reference evidence="4 5" key="1">
    <citation type="submission" date="2018-07" db="EMBL/GenBank/DDBJ databases">
        <title>Dyadobacter roseus sp. nov., isolated from rose rhizosphere soil.</title>
        <authorList>
            <person name="Chen L."/>
        </authorList>
    </citation>
    <scope>NUCLEOTIDE SEQUENCE [LARGE SCALE GENOMIC DNA]</scope>
    <source>
        <strain evidence="4 5">RS19</strain>
    </source>
</reference>
<keyword evidence="2 4" id="KW-0378">Hydrolase</keyword>
<accession>A0A3D8Y304</accession>
<dbReference type="PANTHER" id="PTHR43046:SF16">
    <property type="entry name" value="ADP-RIBOSE PYROPHOSPHATASE YJHB-RELATED"/>
    <property type="match status" value="1"/>
</dbReference>
<dbReference type="Pfam" id="PF00293">
    <property type="entry name" value="NUDIX"/>
    <property type="match status" value="1"/>
</dbReference>
<sequence>MTSSNLLGYAQRLNALAENGLAFTQNEYDKERYVEIRAISQEILATLCDVPLEKMIELIPSDMGYQTPKVDIRAVVLNTEAQLLMVQEKVDHNKWTLPGGWGDVGYTPFEVAQKEVFEETGLQVKPTRLLAVFDKKMHPHPPQPWYVYKFFILCEVTGGELLADTIETGDASWIRTNELSALPLSTNRVTLSQLQTVIEIALNPGLPALCD</sequence>
<dbReference type="InterPro" id="IPR059176">
    <property type="entry name" value="UDP-X_N"/>
</dbReference>
<dbReference type="AlphaFoldDB" id="A0A3D8Y304"/>
<dbReference type="Proteomes" id="UP000256373">
    <property type="component" value="Unassembled WGS sequence"/>
</dbReference>
<evidence type="ECO:0000256" key="2">
    <source>
        <dbReference type="ARBA" id="ARBA00022801"/>
    </source>
</evidence>
<dbReference type="Pfam" id="PF12535">
    <property type="entry name" value="Nudix_N"/>
    <property type="match status" value="1"/>
</dbReference>
<organism evidence="4 5">
    <name type="scientific">Dyadobacter luteus</name>
    <dbReference type="NCBI Taxonomy" id="2259619"/>
    <lineage>
        <taxon>Bacteria</taxon>
        <taxon>Pseudomonadati</taxon>
        <taxon>Bacteroidota</taxon>
        <taxon>Cytophagia</taxon>
        <taxon>Cytophagales</taxon>
        <taxon>Spirosomataceae</taxon>
        <taxon>Dyadobacter</taxon>
    </lineage>
</organism>
<dbReference type="GO" id="GO:0016787">
    <property type="term" value="F:hydrolase activity"/>
    <property type="evidence" value="ECO:0007669"/>
    <property type="project" value="UniProtKB-KW"/>
</dbReference>
<dbReference type="OrthoDB" id="9804442at2"/>
<proteinExistence type="predicted"/>
<dbReference type="InterPro" id="IPR000086">
    <property type="entry name" value="NUDIX_hydrolase_dom"/>
</dbReference>
<dbReference type="PROSITE" id="PS51462">
    <property type="entry name" value="NUDIX"/>
    <property type="match status" value="1"/>
</dbReference>
<dbReference type="PANTHER" id="PTHR43046">
    <property type="entry name" value="GDP-MANNOSE MANNOSYL HYDROLASE"/>
    <property type="match status" value="1"/>
</dbReference>
<evidence type="ECO:0000259" key="3">
    <source>
        <dbReference type="PROSITE" id="PS51462"/>
    </source>
</evidence>
<dbReference type="Gene3D" id="6.10.250.1120">
    <property type="match status" value="1"/>
</dbReference>
<comment type="caution">
    <text evidence="4">The sequence shown here is derived from an EMBL/GenBank/DDBJ whole genome shotgun (WGS) entry which is preliminary data.</text>
</comment>
<name>A0A3D8Y304_9BACT</name>